<evidence type="ECO:0000259" key="1">
    <source>
        <dbReference type="PROSITE" id="PS50943"/>
    </source>
</evidence>
<dbReference type="GO" id="GO:0003677">
    <property type="term" value="F:DNA binding"/>
    <property type="evidence" value="ECO:0007669"/>
    <property type="project" value="InterPro"/>
</dbReference>
<reference evidence="2 3" key="1">
    <citation type="submission" date="2019-06" db="EMBL/GenBank/DDBJ databases">
        <title>Sequencing the genomes of 1000 actinobacteria strains.</title>
        <authorList>
            <person name="Klenk H.-P."/>
        </authorList>
    </citation>
    <scope>NUCLEOTIDE SEQUENCE [LARGE SCALE GENOMIC DNA]</scope>
    <source>
        <strain evidence="2 3">DSM 43866</strain>
    </source>
</reference>
<gene>
    <name evidence="2" type="ORF">FHX34_105225</name>
</gene>
<dbReference type="Proteomes" id="UP000320239">
    <property type="component" value="Unassembled WGS sequence"/>
</dbReference>
<dbReference type="SMART" id="SM00530">
    <property type="entry name" value="HTH_XRE"/>
    <property type="match status" value="1"/>
</dbReference>
<accession>A0A561VL60</accession>
<organism evidence="2 3">
    <name type="scientific">Actinoplanes teichomyceticus</name>
    <dbReference type="NCBI Taxonomy" id="1867"/>
    <lineage>
        <taxon>Bacteria</taxon>
        <taxon>Bacillati</taxon>
        <taxon>Actinomycetota</taxon>
        <taxon>Actinomycetes</taxon>
        <taxon>Micromonosporales</taxon>
        <taxon>Micromonosporaceae</taxon>
        <taxon>Actinoplanes</taxon>
    </lineage>
</organism>
<evidence type="ECO:0000313" key="2">
    <source>
        <dbReference type="EMBL" id="TWG12358.1"/>
    </source>
</evidence>
<dbReference type="EMBL" id="VIWY01000005">
    <property type="protein sequence ID" value="TWG12358.1"/>
    <property type="molecule type" value="Genomic_DNA"/>
</dbReference>
<dbReference type="PROSITE" id="PS50943">
    <property type="entry name" value="HTH_CROC1"/>
    <property type="match status" value="1"/>
</dbReference>
<feature type="domain" description="HTH cro/C1-type" evidence="1">
    <location>
        <begin position="15"/>
        <end position="70"/>
    </location>
</feature>
<dbReference type="Gene3D" id="1.10.260.40">
    <property type="entry name" value="lambda repressor-like DNA-binding domains"/>
    <property type="match status" value="1"/>
</dbReference>
<dbReference type="Pfam" id="PF13560">
    <property type="entry name" value="HTH_31"/>
    <property type="match status" value="1"/>
</dbReference>
<name>A0A561VL60_ACTTI</name>
<dbReference type="InterPro" id="IPR010982">
    <property type="entry name" value="Lambda_DNA-bd_dom_sf"/>
</dbReference>
<dbReference type="SUPFAM" id="SSF47413">
    <property type="entry name" value="lambda repressor-like DNA-binding domains"/>
    <property type="match status" value="1"/>
</dbReference>
<dbReference type="CDD" id="cd00093">
    <property type="entry name" value="HTH_XRE"/>
    <property type="match status" value="1"/>
</dbReference>
<keyword evidence="3" id="KW-1185">Reference proteome</keyword>
<protein>
    <submittedName>
        <fullName evidence="2">Helix-turn-helix protein</fullName>
    </submittedName>
</protein>
<proteinExistence type="predicted"/>
<dbReference type="AlphaFoldDB" id="A0A561VL60"/>
<dbReference type="InterPro" id="IPR001387">
    <property type="entry name" value="Cro/C1-type_HTH"/>
</dbReference>
<sequence length="108" mass="11513">MTPRPTADPGIGGRIRDRRLRRGWSIRFAASRAGVSHATWSRIERGLQAADNRFMLADLACALECSPAELAGAEVPAGDRDAVAAHAAVHGIRRALVDLDLPAPAPPR</sequence>
<evidence type="ECO:0000313" key="3">
    <source>
        <dbReference type="Proteomes" id="UP000320239"/>
    </source>
</evidence>
<comment type="caution">
    <text evidence="2">The sequence shown here is derived from an EMBL/GenBank/DDBJ whole genome shotgun (WGS) entry which is preliminary data.</text>
</comment>